<sequence>MSRAEPLKPMYDFSSAPEVTRLFRGELTLFWEGGSQASLAEVLLKFIPVPQISIESGVSGLPALPLNLLLNHRPGITYSLDGQEMQGLVKSFNFDFGSCARLHLIPSAEPFQVHGDMQSMTSVAAIFHLFNFPDFRGGQHQEAAPAGCALLLLESEEWRTSIQELPGGATREAWDRIKAEGGCFLTHMVKLERKDGKPFSGVDAGEQCCLLNNFLSFIKGGKCSPVCGVGLDASGVETWKTFASPHVVKPPYSWLNPFKASQAELLFPLFAKRWQQSEEWKDCLRVAIYWYGQANTSGGSPGIDAAIILSQSALERLAHHYLVVDRKMISGKGFDDLRASDRLRMLFSVCGIPNEITNATPDIQRVNDGFRKEAKWMDAPHAIADIRNSLVHPVTKKKVNECYVDAWKLSLWYLELSLLALCGYDNTYTSRLTAKYVTDSEKVPWM</sequence>
<dbReference type="InterPro" id="IPR058684">
    <property type="entry name" value="YopA_M"/>
</dbReference>
<name>A0A5C7VUR7_AQUAC</name>
<dbReference type="AlphaFoldDB" id="A0A5C7VUR7"/>
<organism evidence="2 3">
    <name type="scientific">Aquipseudomonas alcaligenes</name>
    <name type="common">Pseudomonas alcaligenes</name>
    <dbReference type="NCBI Taxonomy" id="43263"/>
    <lineage>
        <taxon>Bacteria</taxon>
        <taxon>Pseudomonadati</taxon>
        <taxon>Pseudomonadota</taxon>
        <taxon>Gammaproteobacteria</taxon>
        <taxon>Pseudomonadales</taxon>
        <taxon>Pseudomonadaceae</taxon>
        <taxon>Aquipseudomonas</taxon>
    </lineage>
</organism>
<gene>
    <name evidence="2" type="ORF">E6Q69_17285</name>
</gene>
<comment type="caution">
    <text evidence="2">The sequence shown here is derived from an EMBL/GenBank/DDBJ whole genome shotgun (WGS) entry which is preliminary data.</text>
</comment>
<evidence type="ECO:0000259" key="1">
    <source>
        <dbReference type="Pfam" id="PF26308"/>
    </source>
</evidence>
<reference evidence="2 3" key="1">
    <citation type="submission" date="2018-09" db="EMBL/GenBank/DDBJ databases">
        <title>Metagenome Assembled Genomes from an Advanced Water Purification Facility.</title>
        <authorList>
            <person name="Stamps B.W."/>
            <person name="Spear J.R."/>
        </authorList>
    </citation>
    <scope>NUCLEOTIDE SEQUENCE [LARGE SCALE GENOMIC DNA]</scope>
    <source>
        <strain evidence="2">Bin_52_1</strain>
    </source>
</reference>
<evidence type="ECO:0000313" key="2">
    <source>
        <dbReference type="EMBL" id="TXI27898.1"/>
    </source>
</evidence>
<proteinExistence type="predicted"/>
<dbReference type="Pfam" id="PF26308">
    <property type="entry name" value="YopA_M"/>
    <property type="match status" value="1"/>
</dbReference>
<protein>
    <recommendedName>
        <fullName evidence="1">YopA central domain-containing protein</fullName>
    </recommendedName>
</protein>
<evidence type="ECO:0000313" key="3">
    <source>
        <dbReference type="Proteomes" id="UP000321110"/>
    </source>
</evidence>
<feature type="domain" description="YopA central" evidence="1">
    <location>
        <begin position="125"/>
        <end position="250"/>
    </location>
</feature>
<accession>A0A5C7VUR7</accession>
<dbReference type="EMBL" id="SSFO01000291">
    <property type="protein sequence ID" value="TXI27898.1"/>
    <property type="molecule type" value="Genomic_DNA"/>
</dbReference>
<dbReference type="Proteomes" id="UP000321110">
    <property type="component" value="Unassembled WGS sequence"/>
</dbReference>